<dbReference type="EMBL" id="CAJNOO010000272">
    <property type="protein sequence ID" value="CAF0885253.1"/>
    <property type="molecule type" value="Genomic_DNA"/>
</dbReference>
<proteinExistence type="predicted"/>
<protein>
    <submittedName>
        <fullName evidence="5">Uncharacterized protein</fullName>
    </submittedName>
</protein>
<dbReference type="OrthoDB" id="19588at2759"/>
<feature type="repeat" description="TPR" evidence="3">
    <location>
        <begin position="474"/>
        <end position="507"/>
    </location>
</feature>
<dbReference type="PANTHER" id="PTHR45641">
    <property type="entry name" value="TETRATRICOPEPTIDE REPEAT PROTEIN (AFU_ORTHOLOGUE AFUA_6G03870)"/>
    <property type="match status" value="1"/>
</dbReference>
<feature type="region of interest" description="Disordered" evidence="4">
    <location>
        <begin position="1"/>
        <end position="38"/>
    </location>
</feature>
<feature type="repeat" description="TPR" evidence="3">
    <location>
        <begin position="684"/>
        <end position="717"/>
    </location>
</feature>
<dbReference type="InterPro" id="IPR019734">
    <property type="entry name" value="TPR_rpt"/>
</dbReference>
<feature type="repeat" description="TPR" evidence="3">
    <location>
        <begin position="558"/>
        <end position="591"/>
    </location>
</feature>
<evidence type="ECO:0000313" key="6">
    <source>
        <dbReference type="EMBL" id="CAF3965057.1"/>
    </source>
</evidence>
<sequence length="739" mass="84510">MDEKNSKSTASGSSSTTSKPNKLSSSAAETTTVVNRNTTQSQPIRRMLQNFLLIWLDANLDESKDDYKKSIQHLQNIVEIVTTFKDVDECIDFLSDIENENVFMIVSGALGKHLIPVIQECPQLVSIYIFCDNQWIYERWAKTMNKVKGVYTQIEPICDALQIDRRKCDQNMIPISFNRIDPLFMYTQLLKEALLKIEDDDAKSIKELVEYCRLHSDASGVTLEKIEREYRNHTPIWWYTGPYFIYSMLNRGLRQMDVDIILKMGFFIRYLHQYIAELHREQQSSKAAMPSKFQAFRGQGLSIEAFEKMKKTKGGLMSFNNFLSTSWNPDISCEIFARPASFDENSVGILFVMNIDTAICTASSTPFVNVKDVGFYDDQEEEILFSTHTIFRIDKIERIEDEHTNRLWQVNLTLAGNQDDDFSKLTAYLREELVSVGTGWSRLGSILVGLGEPAKAQHLYQLLLEKASSDGDKAQYNGELGTVYQSIGEYSKAITFYERAIDIYKKMSPQSQFNLATSYNNIGLVYNNMSEYSKALSSYERSLEIRKIALPPNHPDLAASYNNTGLVYYNMGECSKALSSYERSLEIQKIVLPPNHPDLATSYNNIGMVYDNMGEYSKALSSYERSLEIQKIALPPNHPSLATSCNNIGLAYYNMGEYSKALSSYERSLEIRKIALPPNHPLFANCYNNIGLVYYNIDEYSKALQYYEKAQEIWKKSLPSNHPHIALVKTNIEDVKKKM</sequence>
<feature type="repeat" description="TPR" evidence="3">
    <location>
        <begin position="642"/>
        <end position="675"/>
    </location>
</feature>
<dbReference type="PROSITE" id="PS50005">
    <property type="entry name" value="TPR"/>
    <property type="match status" value="6"/>
</dbReference>
<dbReference type="EMBL" id="CAJOAX010005937">
    <property type="protein sequence ID" value="CAF3965057.1"/>
    <property type="molecule type" value="Genomic_DNA"/>
</dbReference>
<dbReference type="Proteomes" id="UP000663823">
    <property type="component" value="Unassembled WGS sequence"/>
</dbReference>
<name>A0A813YJV7_9BILA</name>
<feature type="repeat" description="TPR" evidence="3">
    <location>
        <begin position="516"/>
        <end position="549"/>
    </location>
</feature>
<dbReference type="PROSITE" id="PS50293">
    <property type="entry name" value="TPR_REGION"/>
    <property type="match status" value="4"/>
</dbReference>
<dbReference type="Pfam" id="PF13424">
    <property type="entry name" value="TPR_12"/>
    <property type="match status" value="3"/>
</dbReference>
<evidence type="ECO:0000256" key="3">
    <source>
        <dbReference type="PROSITE-ProRule" id="PRU00339"/>
    </source>
</evidence>
<evidence type="ECO:0000313" key="5">
    <source>
        <dbReference type="EMBL" id="CAF0885253.1"/>
    </source>
</evidence>
<keyword evidence="1" id="KW-0677">Repeat</keyword>
<keyword evidence="2 3" id="KW-0802">TPR repeat</keyword>
<dbReference type="Proteomes" id="UP000663882">
    <property type="component" value="Unassembled WGS sequence"/>
</dbReference>
<dbReference type="SUPFAM" id="SSF81901">
    <property type="entry name" value="HCP-like"/>
    <property type="match status" value="1"/>
</dbReference>
<dbReference type="SUPFAM" id="SSF56399">
    <property type="entry name" value="ADP-ribosylation"/>
    <property type="match status" value="1"/>
</dbReference>
<dbReference type="Gene3D" id="3.90.176.10">
    <property type="entry name" value="Toxin ADP-ribosyltransferase, Chain A, domain 1"/>
    <property type="match status" value="1"/>
</dbReference>
<organism evidence="5 7">
    <name type="scientific">Rotaria sordida</name>
    <dbReference type="NCBI Taxonomy" id="392033"/>
    <lineage>
        <taxon>Eukaryota</taxon>
        <taxon>Metazoa</taxon>
        <taxon>Spiralia</taxon>
        <taxon>Gnathifera</taxon>
        <taxon>Rotifera</taxon>
        <taxon>Eurotatoria</taxon>
        <taxon>Bdelloidea</taxon>
        <taxon>Philodinida</taxon>
        <taxon>Philodinidae</taxon>
        <taxon>Rotaria</taxon>
    </lineage>
</organism>
<dbReference type="SMART" id="SM00028">
    <property type="entry name" value="TPR"/>
    <property type="match status" value="7"/>
</dbReference>
<dbReference type="AlphaFoldDB" id="A0A813YJV7"/>
<dbReference type="Gene3D" id="1.25.40.10">
    <property type="entry name" value="Tetratricopeptide repeat domain"/>
    <property type="match status" value="2"/>
</dbReference>
<dbReference type="InterPro" id="IPR011990">
    <property type="entry name" value="TPR-like_helical_dom_sf"/>
</dbReference>
<evidence type="ECO:0000256" key="2">
    <source>
        <dbReference type="ARBA" id="ARBA00022803"/>
    </source>
</evidence>
<gene>
    <name evidence="6" type="ORF">OTI717_LOCUS27118</name>
    <name evidence="5" type="ORF">RFH988_LOCUS8185</name>
</gene>
<dbReference type="Pfam" id="PF13374">
    <property type="entry name" value="TPR_10"/>
    <property type="match status" value="1"/>
</dbReference>
<feature type="repeat" description="TPR" evidence="3">
    <location>
        <begin position="600"/>
        <end position="633"/>
    </location>
</feature>
<evidence type="ECO:0000256" key="1">
    <source>
        <dbReference type="ARBA" id="ARBA00022737"/>
    </source>
</evidence>
<dbReference type="PANTHER" id="PTHR45641:SF1">
    <property type="entry name" value="AAA+ ATPASE DOMAIN-CONTAINING PROTEIN"/>
    <property type="match status" value="1"/>
</dbReference>
<comment type="caution">
    <text evidence="5">The sequence shown here is derived from an EMBL/GenBank/DDBJ whole genome shotgun (WGS) entry which is preliminary data.</text>
</comment>
<evidence type="ECO:0000256" key="4">
    <source>
        <dbReference type="SAM" id="MobiDB-lite"/>
    </source>
</evidence>
<feature type="compositionally biased region" description="Low complexity" evidence="4">
    <location>
        <begin position="7"/>
        <end position="19"/>
    </location>
</feature>
<accession>A0A813YJV7</accession>
<reference evidence="5" key="1">
    <citation type="submission" date="2021-02" db="EMBL/GenBank/DDBJ databases">
        <authorList>
            <person name="Nowell W R."/>
        </authorList>
    </citation>
    <scope>NUCLEOTIDE SEQUENCE</scope>
</reference>
<feature type="compositionally biased region" description="Polar residues" evidence="4">
    <location>
        <begin position="20"/>
        <end position="38"/>
    </location>
</feature>
<evidence type="ECO:0000313" key="7">
    <source>
        <dbReference type="Proteomes" id="UP000663882"/>
    </source>
</evidence>